<dbReference type="AlphaFoldDB" id="A0A182D456"/>
<evidence type="ECO:0000313" key="1">
    <source>
        <dbReference type="EMBL" id="BAS00281.1"/>
    </source>
</evidence>
<proteinExistence type="predicted"/>
<organism evidence="1">
    <name type="scientific">Blastochloris viridis</name>
    <name type="common">Rhodopseudomonas viridis</name>
    <dbReference type="NCBI Taxonomy" id="1079"/>
    <lineage>
        <taxon>Bacteria</taxon>
        <taxon>Pseudomonadati</taxon>
        <taxon>Pseudomonadota</taxon>
        <taxon>Alphaproteobacteria</taxon>
        <taxon>Hyphomicrobiales</taxon>
        <taxon>Blastochloridaceae</taxon>
        <taxon>Blastochloris</taxon>
    </lineage>
</organism>
<protein>
    <recommendedName>
        <fullName evidence="2">Integrase</fullName>
    </recommendedName>
</protein>
<gene>
    <name evidence="1" type="ORF">BV133_2687</name>
</gene>
<sequence>MLRKGASLDEIGDVLRHRSRATTAFYAQRALPQMLAGERHLDRRLALADPVERGIVRPRRPSRDR</sequence>
<evidence type="ECO:0008006" key="2">
    <source>
        <dbReference type="Google" id="ProtNLM"/>
    </source>
</evidence>
<name>A0A182D456_BLAVI</name>
<dbReference type="EMBL" id="AP014854">
    <property type="protein sequence ID" value="BAS00281.1"/>
    <property type="molecule type" value="Genomic_DNA"/>
</dbReference>
<reference evidence="1" key="1">
    <citation type="journal article" date="2015" name="Genome Announc.">
        <title>Complete Genome Sequence of the Bacteriochlorophyll b-Producing Photosynthetic Bacterium Blastochloris viridis.</title>
        <authorList>
            <person name="Tsukatani Y."/>
            <person name="Hirose Y."/>
            <person name="Harada J."/>
            <person name="Misawa N."/>
            <person name="Mori K."/>
            <person name="Inoue K."/>
            <person name="Tamiaki H."/>
        </authorList>
    </citation>
    <scope>NUCLEOTIDE SEQUENCE [LARGE SCALE GENOMIC DNA]</scope>
    <source>
        <strain evidence="1">DSM 133</strain>
    </source>
</reference>
<accession>A0A182D456</accession>